<dbReference type="GO" id="GO:0005763">
    <property type="term" value="C:mitochondrial small ribosomal subunit"/>
    <property type="evidence" value="ECO:0007669"/>
    <property type="project" value="TreeGrafter"/>
</dbReference>
<evidence type="ECO:0000256" key="2">
    <source>
        <dbReference type="ARBA" id="ARBA00022980"/>
    </source>
</evidence>
<proteinExistence type="inferred from homology"/>
<evidence type="ECO:0000313" key="7">
    <source>
        <dbReference type="Proteomes" id="UP000663869"/>
    </source>
</evidence>
<evidence type="ECO:0008006" key="8">
    <source>
        <dbReference type="Google" id="ProtNLM"/>
    </source>
</evidence>
<organism evidence="5 7">
    <name type="scientific">Rotaria socialis</name>
    <dbReference type="NCBI Taxonomy" id="392032"/>
    <lineage>
        <taxon>Eukaryota</taxon>
        <taxon>Metazoa</taxon>
        <taxon>Spiralia</taxon>
        <taxon>Gnathifera</taxon>
        <taxon>Rotifera</taxon>
        <taxon>Eurotatoria</taxon>
        <taxon>Bdelloidea</taxon>
        <taxon>Philodinida</taxon>
        <taxon>Philodinidae</taxon>
        <taxon>Rotaria</taxon>
    </lineage>
</organism>
<comment type="similarity">
    <text evidence="1">Belongs to the universal ribosomal protein uS9 family.</text>
</comment>
<feature type="region of interest" description="Disordered" evidence="4">
    <location>
        <begin position="129"/>
        <end position="148"/>
    </location>
</feature>
<dbReference type="PANTHER" id="PTHR21569:SF1">
    <property type="entry name" value="SMALL RIBOSOMAL SUBUNIT PROTEIN US9M"/>
    <property type="match status" value="1"/>
</dbReference>
<evidence type="ECO:0000256" key="3">
    <source>
        <dbReference type="ARBA" id="ARBA00023274"/>
    </source>
</evidence>
<dbReference type="GO" id="GO:0006412">
    <property type="term" value="P:translation"/>
    <property type="evidence" value="ECO:0007669"/>
    <property type="project" value="InterPro"/>
</dbReference>
<keyword evidence="2" id="KW-0689">Ribosomal protein</keyword>
<dbReference type="SUPFAM" id="SSF54211">
    <property type="entry name" value="Ribosomal protein S5 domain 2-like"/>
    <property type="match status" value="1"/>
</dbReference>
<protein>
    <recommendedName>
        <fullName evidence="8">30S ribosomal protein S9, chloroplastic</fullName>
    </recommendedName>
</protein>
<dbReference type="Gene3D" id="3.30.230.10">
    <property type="match status" value="1"/>
</dbReference>
<dbReference type="EMBL" id="CAJOBQ010000707">
    <property type="protein sequence ID" value="CAF4406030.1"/>
    <property type="molecule type" value="Genomic_DNA"/>
</dbReference>
<keyword evidence="3" id="KW-0687">Ribonucleoprotein</keyword>
<reference evidence="5" key="1">
    <citation type="submission" date="2021-02" db="EMBL/GenBank/DDBJ databases">
        <authorList>
            <person name="Nowell W R."/>
        </authorList>
    </citation>
    <scope>NUCLEOTIDE SEQUENCE</scope>
</reference>
<accession>A0A818CR18</accession>
<dbReference type="Proteomes" id="UP000663862">
    <property type="component" value="Unassembled WGS sequence"/>
</dbReference>
<dbReference type="GO" id="GO:0003723">
    <property type="term" value="F:RNA binding"/>
    <property type="evidence" value="ECO:0007669"/>
    <property type="project" value="TreeGrafter"/>
</dbReference>
<name>A0A818CR18_9BILA</name>
<gene>
    <name evidence="5" type="ORF">FME351_LOCUS11376</name>
    <name evidence="6" type="ORF">TSG867_LOCUS13353</name>
</gene>
<dbReference type="InterPro" id="IPR020568">
    <property type="entry name" value="Ribosomal_Su5_D2-typ_SF"/>
</dbReference>
<dbReference type="Proteomes" id="UP000663869">
    <property type="component" value="Unassembled WGS sequence"/>
</dbReference>
<evidence type="ECO:0000256" key="1">
    <source>
        <dbReference type="ARBA" id="ARBA00005251"/>
    </source>
</evidence>
<sequence length="148" mass="17281">MIDSCLITRYYLQVNLLFNITKHKWCTATVTLREGTGKVTIKSPSVKTCVNDILYFTRIIHRDQLLYPFKVLDRVNLFDIDIIYDGIGFTAQSIATRLAISKALCSFISSKEVEYLRLAGLLTEDARRKERKQPGKRNARRKYKFRKR</sequence>
<evidence type="ECO:0000313" key="5">
    <source>
        <dbReference type="EMBL" id="CAF3426091.1"/>
    </source>
</evidence>
<dbReference type="Pfam" id="PF00380">
    <property type="entry name" value="Ribosomal_S9"/>
    <property type="match status" value="1"/>
</dbReference>
<evidence type="ECO:0000256" key="4">
    <source>
        <dbReference type="SAM" id="MobiDB-lite"/>
    </source>
</evidence>
<dbReference type="EMBL" id="CAJNYU010001305">
    <property type="protein sequence ID" value="CAF3426091.1"/>
    <property type="molecule type" value="Genomic_DNA"/>
</dbReference>
<dbReference type="PANTHER" id="PTHR21569">
    <property type="entry name" value="RIBOSOMAL PROTEIN S9"/>
    <property type="match status" value="1"/>
</dbReference>
<comment type="caution">
    <text evidence="5">The sequence shown here is derived from an EMBL/GenBank/DDBJ whole genome shotgun (WGS) entry which is preliminary data.</text>
</comment>
<dbReference type="AlphaFoldDB" id="A0A818CR18"/>
<dbReference type="GO" id="GO:0003735">
    <property type="term" value="F:structural constituent of ribosome"/>
    <property type="evidence" value="ECO:0007669"/>
    <property type="project" value="InterPro"/>
</dbReference>
<dbReference type="InterPro" id="IPR014721">
    <property type="entry name" value="Ribsml_uS5_D2-typ_fold_subgr"/>
</dbReference>
<evidence type="ECO:0000313" key="6">
    <source>
        <dbReference type="EMBL" id="CAF4406030.1"/>
    </source>
</evidence>
<dbReference type="InterPro" id="IPR000754">
    <property type="entry name" value="Ribosomal_uS9"/>
</dbReference>